<evidence type="ECO:0008006" key="3">
    <source>
        <dbReference type="Google" id="ProtNLM"/>
    </source>
</evidence>
<reference evidence="1 2" key="1">
    <citation type="journal article" date="2014" name="Genome Biol. Evol.">
        <title>The genome of the myxosporean Thelohanellus kitauei shows adaptations to nutrient acquisition within its fish host.</title>
        <authorList>
            <person name="Yang Y."/>
            <person name="Xiong J."/>
            <person name="Zhou Z."/>
            <person name="Huo F."/>
            <person name="Miao W."/>
            <person name="Ran C."/>
            <person name="Liu Y."/>
            <person name="Zhang J."/>
            <person name="Feng J."/>
            <person name="Wang M."/>
            <person name="Wang M."/>
            <person name="Wang L."/>
            <person name="Yao B."/>
        </authorList>
    </citation>
    <scope>NUCLEOTIDE SEQUENCE [LARGE SCALE GENOMIC DNA]</scope>
    <source>
        <strain evidence="1">Wuqing</strain>
    </source>
</reference>
<evidence type="ECO:0000313" key="1">
    <source>
        <dbReference type="EMBL" id="KII63518.1"/>
    </source>
</evidence>
<keyword evidence="2" id="KW-1185">Reference proteome</keyword>
<dbReference type="Proteomes" id="UP000031668">
    <property type="component" value="Unassembled WGS sequence"/>
</dbReference>
<accession>A0A0C2IDW9</accession>
<comment type="caution">
    <text evidence="1">The sequence shown here is derived from an EMBL/GenBank/DDBJ whole genome shotgun (WGS) entry which is preliminary data.</text>
</comment>
<protein>
    <recommendedName>
        <fullName evidence="3">F-box domain-containing protein</fullName>
    </recommendedName>
</protein>
<evidence type="ECO:0000313" key="2">
    <source>
        <dbReference type="Proteomes" id="UP000031668"/>
    </source>
</evidence>
<proteinExistence type="predicted"/>
<gene>
    <name evidence="1" type="ORF">RF11_08048</name>
</gene>
<dbReference type="AlphaFoldDB" id="A0A0C2IDW9"/>
<organism evidence="1 2">
    <name type="scientific">Thelohanellus kitauei</name>
    <name type="common">Myxosporean</name>
    <dbReference type="NCBI Taxonomy" id="669202"/>
    <lineage>
        <taxon>Eukaryota</taxon>
        <taxon>Metazoa</taxon>
        <taxon>Cnidaria</taxon>
        <taxon>Myxozoa</taxon>
        <taxon>Myxosporea</taxon>
        <taxon>Bivalvulida</taxon>
        <taxon>Platysporina</taxon>
        <taxon>Myxobolidae</taxon>
        <taxon>Thelohanellus</taxon>
    </lineage>
</organism>
<name>A0A0C2IDW9_THEKT</name>
<dbReference type="EMBL" id="JWZT01004661">
    <property type="protein sequence ID" value="KII63518.1"/>
    <property type="molecule type" value="Genomic_DNA"/>
</dbReference>
<sequence length="207" mass="24423">MNAKKFIEEISRVSFKDDEHFKQKLSHFMDFHAKHLARDELIKISDYLNRFIASNIFDRLITLHANDLFVRILSFCDTLTITNLMMANKDLWEYVSNCDIWKNRILAYMEYQKSNGKREIDDGIYEYLRSKLESSPMNLSNYNYFKIFQDIYRDKGLITHQNVKITALSDSELKNFQPNYAIIGDISGVDDDIYFGTRGNEIIVKLV</sequence>